<evidence type="ECO:0000256" key="1">
    <source>
        <dbReference type="SAM" id="MobiDB-lite"/>
    </source>
</evidence>
<feature type="region of interest" description="Disordered" evidence="1">
    <location>
        <begin position="94"/>
        <end position="289"/>
    </location>
</feature>
<protein>
    <submittedName>
        <fullName evidence="2">Uncharacterized protein</fullName>
    </submittedName>
</protein>
<keyword evidence="3" id="KW-1185">Reference proteome</keyword>
<evidence type="ECO:0000313" key="3">
    <source>
        <dbReference type="Proteomes" id="UP000018144"/>
    </source>
</evidence>
<feature type="compositionally biased region" description="Basic and acidic residues" evidence="1">
    <location>
        <begin position="242"/>
        <end position="289"/>
    </location>
</feature>
<feature type="compositionally biased region" description="Basic and acidic residues" evidence="1">
    <location>
        <begin position="94"/>
        <end position="109"/>
    </location>
</feature>
<feature type="compositionally biased region" description="Polar residues" evidence="1">
    <location>
        <begin position="185"/>
        <end position="196"/>
    </location>
</feature>
<feature type="region of interest" description="Disordered" evidence="1">
    <location>
        <begin position="1"/>
        <end position="51"/>
    </location>
</feature>
<name>U4LG72_PYROM</name>
<dbReference type="OrthoDB" id="10570101at2759"/>
<reference evidence="2 3" key="1">
    <citation type="journal article" date="2013" name="PLoS Genet.">
        <title>The genome and development-dependent transcriptomes of Pyronema confluens: a window into fungal evolution.</title>
        <authorList>
            <person name="Traeger S."/>
            <person name="Altegoer F."/>
            <person name="Freitag M."/>
            <person name="Gabaldon T."/>
            <person name="Kempken F."/>
            <person name="Kumar A."/>
            <person name="Marcet-Houben M."/>
            <person name="Poggeler S."/>
            <person name="Stajich J.E."/>
            <person name="Nowrousian M."/>
        </authorList>
    </citation>
    <scope>NUCLEOTIDE SEQUENCE [LARGE SCALE GENOMIC DNA]</scope>
    <source>
        <strain evidence="3">CBS 100304</strain>
        <tissue evidence="2">Vegetative mycelium</tissue>
    </source>
</reference>
<feature type="compositionally biased region" description="Polar residues" evidence="1">
    <location>
        <begin position="19"/>
        <end position="35"/>
    </location>
</feature>
<feature type="compositionally biased region" description="Basic and acidic residues" evidence="1">
    <location>
        <begin position="329"/>
        <end position="345"/>
    </location>
</feature>
<evidence type="ECO:0000313" key="2">
    <source>
        <dbReference type="EMBL" id="CCX10614.1"/>
    </source>
</evidence>
<accession>U4LG72</accession>
<gene>
    <name evidence="2" type="ORF">PCON_10208</name>
</gene>
<feature type="region of interest" description="Disordered" evidence="1">
    <location>
        <begin position="326"/>
        <end position="359"/>
    </location>
</feature>
<proteinExistence type="predicted"/>
<dbReference type="Proteomes" id="UP000018144">
    <property type="component" value="Unassembled WGS sequence"/>
</dbReference>
<sequence length="359" mass="40671">MSNPHFLRTGKIEDADAAGTNSNFIDLRPSTSSPRAQPRALAQGTQPDPKDLRAAEVFGDLTPETIANQAAFDEWKRQQNVFWVDDSLLADDHFEPYKKAAPKDSPRRYEPHHRTRNEHSSHTRRNELGAKSRVRGPNEYRSQNRVTVMGPQNEPSSSNRGIDRTVDRQLSSSRSMPMLNGGSLGSSFIFPSTRPNRPSEDTKPKLSAIAASPQARGAPPCGSENTSHRRISSMASILSFGRHKDDAEKAEKAKEKEENKRLEKAAKEQKEKEEKERKERFKDYTQRELKRAKDLEAARKKRVEDAMEIEERRELERQIAGGEVVLGSREQRDGGYGVEDRERDRVRRQRGGGVAYLGR</sequence>
<dbReference type="EMBL" id="HF935554">
    <property type="protein sequence ID" value="CCX10614.1"/>
    <property type="molecule type" value="Genomic_DNA"/>
</dbReference>
<dbReference type="AlphaFoldDB" id="U4LG72"/>
<feature type="compositionally biased region" description="Basic and acidic residues" evidence="1">
    <location>
        <begin position="117"/>
        <end position="130"/>
    </location>
</feature>
<organism evidence="2 3">
    <name type="scientific">Pyronema omphalodes (strain CBS 100304)</name>
    <name type="common">Pyronema confluens</name>
    <dbReference type="NCBI Taxonomy" id="1076935"/>
    <lineage>
        <taxon>Eukaryota</taxon>
        <taxon>Fungi</taxon>
        <taxon>Dikarya</taxon>
        <taxon>Ascomycota</taxon>
        <taxon>Pezizomycotina</taxon>
        <taxon>Pezizomycetes</taxon>
        <taxon>Pezizales</taxon>
        <taxon>Pyronemataceae</taxon>
        <taxon>Pyronema</taxon>
    </lineage>
</organism>